<keyword evidence="2" id="KW-1185">Reference proteome</keyword>
<organism evidence="1 2">
    <name type="scientific">Pseudothauera rhizosphaerae</name>
    <dbReference type="NCBI Taxonomy" id="2565932"/>
    <lineage>
        <taxon>Bacteria</taxon>
        <taxon>Pseudomonadati</taxon>
        <taxon>Pseudomonadota</taxon>
        <taxon>Betaproteobacteria</taxon>
        <taxon>Rhodocyclales</taxon>
        <taxon>Zoogloeaceae</taxon>
        <taxon>Pseudothauera</taxon>
    </lineage>
</organism>
<proteinExistence type="predicted"/>
<comment type="caution">
    <text evidence="1">The sequence shown here is derived from an EMBL/GenBank/DDBJ whole genome shotgun (WGS) entry which is preliminary data.</text>
</comment>
<dbReference type="Proteomes" id="UP000307956">
    <property type="component" value="Unassembled WGS sequence"/>
</dbReference>
<feature type="non-terminal residue" evidence="1">
    <location>
        <position position="73"/>
    </location>
</feature>
<reference evidence="1 2" key="1">
    <citation type="submission" date="2019-04" db="EMBL/GenBank/DDBJ databases">
        <title>Azoarcus rhizosphaerae sp. nov. isolated from rhizosphere of Ficus religiosa.</title>
        <authorList>
            <person name="Lin S.-Y."/>
            <person name="Hameed A."/>
            <person name="Hsu Y.-H."/>
            <person name="Young C.-C."/>
        </authorList>
    </citation>
    <scope>NUCLEOTIDE SEQUENCE [LARGE SCALE GENOMIC DNA]</scope>
    <source>
        <strain evidence="1 2">CC-YHH848</strain>
    </source>
</reference>
<protein>
    <recommendedName>
        <fullName evidence="3">Energy transducer TonB</fullName>
    </recommendedName>
</protein>
<sequence length="73" mass="7402">MSCALAAPWDGRLTAVAGSVLLHGALALALVLAADVWTAAPQPVRAPSIEARLVTLPRPAPPRPAPPEAVPPP</sequence>
<gene>
    <name evidence="1" type="ORF">E6O51_01930</name>
</gene>
<evidence type="ECO:0000313" key="2">
    <source>
        <dbReference type="Proteomes" id="UP000307956"/>
    </source>
</evidence>
<evidence type="ECO:0008006" key="3">
    <source>
        <dbReference type="Google" id="ProtNLM"/>
    </source>
</evidence>
<dbReference type="EMBL" id="SSOD01000001">
    <property type="protein sequence ID" value="THF65383.1"/>
    <property type="molecule type" value="Genomic_DNA"/>
</dbReference>
<accession>A0A4S4AZC4</accession>
<evidence type="ECO:0000313" key="1">
    <source>
        <dbReference type="EMBL" id="THF65383.1"/>
    </source>
</evidence>
<name>A0A4S4AZC4_9RHOO</name>
<dbReference type="AlphaFoldDB" id="A0A4S4AZC4"/>